<feature type="compositionally biased region" description="Basic and acidic residues" evidence="2">
    <location>
        <begin position="86"/>
        <end position="106"/>
    </location>
</feature>
<dbReference type="CDD" id="cd12797">
    <property type="entry name" value="M23_peptidase"/>
    <property type="match status" value="1"/>
</dbReference>
<dbReference type="Gene3D" id="3.10.350.10">
    <property type="entry name" value="LysM domain"/>
    <property type="match status" value="2"/>
</dbReference>
<proteinExistence type="inferred from homology"/>
<dbReference type="Gene3D" id="2.70.70.10">
    <property type="entry name" value="Glucose Permease (Domain IIA)"/>
    <property type="match status" value="1"/>
</dbReference>
<dbReference type="SUPFAM" id="SSF54106">
    <property type="entry name" value="LysM domain"/>
    <property type="match status" value="2"/>
</dbReference>
<evidence type="ECO:0000256" key="2">
    <source>
        <dbReference type="SAM" id="MobiDB-lite"/>
    </source>
</evidence>
<dbReference type="InterPro" id="IPR016047">
    <property type="entry name" value="M23ase_b-sheet_dom"/>
</dbReference>
<comment type="similarity">
    <text evidence="1">Belongs to the E.coli NlpD/Haemophilus LppB family.</text>
</comment>
<dbReference type="InterPro" id="IPR011055">
    <property type="entry name" value="Dup_hybrid_motif"/>
</dbReference>
<dbReference type="Proteomes" id="UP000778970">
    <property type="component" value="Unassembled WGS sequence"/>
</dbReference>
<reference evidence="4" key="1">
    <citation type="submission" date="2017-08" db="EMBL/GenBank/DDBJ databases">
        <authorList>
            <person name="Imhoff J.F."/>
            <person name="Rahn T."/>
            <person name="Kuenzel S."/>
            <person name="Neulinger S.C."/>
        </authorList>
    </citation>
    <scope>NUCLEOTIDE SEQUENCE</scope>
    <source>
        <strain evidence="4">DSM 9154</strain>
    </source>
</reference>
<accession>A0A934QIN6</accession>
<feature type="region of interest" description="Disordered" evidence="2">
    <location>
        <begin position="1"/>
        <end position="20"/>
    </location>
</feature>
<evidence type="ECO:0000313" key="4">
    <source>
        <dbReference type="EMBL" id="MBK1697748.1"/>
    </source>
</evidence>
<dbReference type="PANTHER" id="PTHR21666:SF263">
    <property type="entry name" value="MUREIN HYDROLASE ACTIVATOR NLPD"/>
    <property type="match status" value="1"/>
</dbReference>
<dbReference type="AlphaFoldDB" id="A0A934QIN6"/>
<feature type="compositionally biased region" description="Polar residues" evidence="2">
    <location>
        <begin position="230"/>
        <end position="249"/>
    </location>
</feature>
<keyword evidence="5" id="KW-1185">Reference proteome</keyword>
<dbReference type="CDD" id="cd00118">
    <property type="entry name" value="LysM"/>
    <property type="match status" value="2"/>
</dbReference>
<dbReference type="SMART" id="SM00257">
    <property type="entry name" value="LysM"/>
    <property type="match status" value="2"/>
</dbReference>
<evidence type="ECO:0000259" key="3">
    <source>
        <dbReference type="PROSITE" id="PS51782"/>
    </source>
</evidence>
<feature type="compositionally biased region" description="Low complexity" evidence="2">
    <location>
        <begin position="68"/>
        <end position="81"/>
    </location>
</feature>
<feature type="compositionally biased region" description="Low complexity" evidence="2">
    <location>
        <begin position="319"/>
        <end position="345"/>
    </location>
</feature>
<dbReference type="PROSITE" id="PS51782">
    <property type="entry name" value="LYSM"/>
    <property type="match status" value="2"/>
</dbReference>
<comment type="caution">
    <text evidence="4">The sequence shown here is derived from an EMBL/GenBank/DDBJ whole genome shotgun (WGS) entry which is preliminary data.</text>
</comment>
<dbReference type="SUPFAM" id="SSF51261">
    <property type="entry name" value="Duplicated hybrid motif"/>
    <property type="match status" value="1"/>
</dbReference>
<sequence length="485" mass="51741">MRGRRRPIDTPHTPESTAPMCRSRRALPLILAVVCVLGVSSCTRSGPPAPVVYGSGGPGQNESAGRASSGNTSQSGRQSSRQRSRQTIDRSGRSSAPRETRQRDTGSRQASQAQSRRTSNDVNWVPTGRAGIHTVRKGDTVYGLARRYQVPIRAIIDANDLQPPYTLFVGQEVRIPVPRRHVVERGDTVYGISRAYGVDMSELTRLNDIQPPYQIAPGEVLVIPGPGRETSPTRTVDSQESGSQTANTRTSEEAEPARKAPRTQTSEQPSSAPETRTSASSADTRALASLPDAPAGTPRPPTPPEAKTAGAWQTRTADASSPPSSSAPSSASQQSSTQRASAPQPKSIPQPPPRAQSRFLWPVRGRVLSKFGPMDGGLHNDGINIAAPAGTPVKAAENGVVAYVGNELRGFGNLLLIKHADGWVTAYAHTQEILVRHGQRVRRGQAVARVGATGAVSQPQLHFEVRKGSKAKDPAQLLGSQQAQR</sequence>
<dbReference type="InterPro" id="IPR018392">
    <property type="entry name" value="LysM"/>
</dbReference>
<feature type="region of interest" description="Disordered" evidence="2">
    <location>
        <begin position="53"/>
        <end position="126"/>
    </location>
</feature>
<dbReference type="Pfam" id="PF01551">
    <property type="entry name" value="Peptidase_M23"/>
    <property type="match status" value="1"/>
</dbReference>
<gene>
    <name evidence="4" type="ORF">CKO21_10890</name>
</gene>
<dbReference type="PANTHER" id="PTHR21666">
    <property type="entry name" value="PEPTIDASE-RELATED"/>
    <property type="match status" value="1"/>
</dbReference>
<dbReference type="GO" id="GO:0004222">
    <property type="term" value="F:metalloendopeptidase activity"/>
    <property type="evidence" value="ECO:0007669"/>
    <property type="project" value="TreeGrafter"/>
</dbReference>
<feature type="region of interest" description="Disordered" evidence="2">
    <location>
        <begin position="465"/>
        <end position="485"/>
    </location>
</feature>
<name>A0A934QIN6_9PROT</name>
<protein>
    <recommendedName>
        <fullName evidence="3">LysM domain-containing protein</fullName>
    </recommendedName>
</protein>
<organism evidence="4 5">
    <name type="scientific">Rhodovibrio salinarum</name>
    <dbReference type="NCBI Taxonomy" id="1087"/>
    <lineage>
        <taxon>Bacteria</taxon>
        <taxon>Pseudomonadati</taxon>
        <taxon>Pseudomonadota</taxon>
        <taxon>Alphaproteobacteria</taxon>
        <taxon>Rhodospirillales</taxon>
        <taxon>Rhodovibrionaceae</taxon>
        <taxon>Rhodovibrio</taxon>
    </lineage>
</organism>
<evidence type="ECO:0000313" key="5">
    <source>
        <dbReference type="Proteomes" id="UP000778970"/>
    </source>
</evidence>
<feature type="compositionally biased region" description="Polar residues" evidence="2">
    <location>
        <begin position="262"/>
        <end position="283"/>
    </location>
</feature>
<feature type="domain" description="LysM" evidence="3">
    <location>
        <begin position="179"/>
        <end position="223"/>
    </location>
</feature>
<feature type="compositionally biased region" description="Polar residues" evidence="2">
    <location>
        <begin position="107"/>
        <end position="122"/>
    </location>
</feature>
<reference evidence="4" key="2">
    <citation type="journal article" date="2020" name="Microorganisms">
        <title>Osmotic Adaptation and Compatible Solute Biosynthesis of Phototrophic Bacteria as Revealed from Genome Analyses.</title>
        <authorList>
            <person name="Imhoff J.F."/>
            <person name="Rahn T."/>
            <person name="Kunzel S."/>
            <person name="Keller A."/>
            <person name="Neulinger S.C."/>
        </authorList>
    </citation>
    <scope>NUCLEOTIDE SEQUENCE</scope>
    <source>
        <strain evidence="4">DSM 9154</strain>
    </source>
</reference>
<dbReference type="InterPro" id="IPR036779">
    <property type="entry name" value="LysM_dom_sf"/>
</dbReference>
<dbReference type="EMBL" id="NRRE01000026">
    <property type="protein sequence ID" value="MBK1697748.1"/>
    <property type="molecule type" value="Genomic_DNA"/>
</dbReference>
<evidence type="ECO:0000256" key="1">
    <source>
        <dbReference type="ARBA" id="ARBA00038420"/>
    </source>
</evidence>
<dbReference type="Pfam" id="PF01476">
    <property type="entry name" value="LysM"/>
    <property type="match status" value="2"/>
</dbReference>
<feature type="region of interest" description="Disordered" evidence="2">
    <location>
        <begin position="219"/>
        <end position="359"/>
    </location>
</feature>
<feature type="domain" description="LysM" evidence="3">
    <location>
        <begin position="131"/>
        <end position="175"/>
    </location>
</feature>
<dbReference type="InterPro" id="IPR050570">
    <property type="entry name" value="Cell_wall_metabolism_enzyme"/>
</dbReference>